<dbReference type="GO" id="GO:0071949">
    <property type="term" value="F:FAD binding"/>
    <property type="evidence" value="ECO:0007669"/>
    <property type="project" value="InterPro"/>
</dbReference>
<evidence type="ECO:0000313" key="5">
    <source>
        <dbReference type="EMBL" id="PPB49222.1"/>
    </source>
</evidence>
<comment type="caution">
    <text evidence="5">The sequence shown here is derived from an EMBL/GenBank/DDBJ whole genome shotgun (WGS) entry which is preliminary data.</text>
</comment>
<evidence type="ECO:0000256" key="2">
    <source>
        <dbReference type="ARBA" id="ARBA00022630"/>
    </source>
</evidence>
<dbReference type="Gene3D" id="3.30.70.2450">
    <property type="match status" value="1"/>
</dbReference>
<reference evidence="5 6" key="1">
    <citation type="journal article" date="2014" name="Int. J. Syst. Evol. Microbiol.">
        <title>Arthrobacter pityocampae sp. nov., isolated from Thaumetopoea pityocampa (Lep., Thaumetopoeidae).</title>
        <authorList>
            <person name="Ince I.A."/>
            <person name="Demirbag Z."/>
            <person name="Kati H."/>
        </authorList>
    </citation>
    <scope>NUCLEOTIDE SEQUENCE [LARGE SCALE GENOMIC DNA]</scope>
    <source>
        <strain evidence="5 6">Tp2</strain>
    </source>
</reference>
<dbReference type="PANTHER" id="PTHR43004">
    <property type="entry name" value="TRK SYSTEM POTASSIUM UPTAKE PROTEIN"/>
    <property type="match status" value="1"/>
</dbReference>
<dbReference type="AlphaFoldDB" id="A0A2S5IXA9"/>
<evidence type="ECO:0000256" key="1">
    <source>
        <dbReference type="ARBA" id="ARBA00001974"/>
    </source>
</evidence>
<evidence type="ECO:0000256" key="3">
    <source>
        <dbReference type="ARBA" id="ARBA00022827"/>
    </source>
</evidence>
<dbReference type="InterPro" id="IPR002938">
    <property type="entry name" value="FAD-bd"/>
</dbReference>
<dbReference type="PANTHER" id="PTHR43004:SF19">
    <property type="entry name" value="BINDING MONOOXYGENASE, PUTATIVE (JCVI)-RELATED"/>
    <property type="match status" value="1"/>
</dbReference>
<keyword evidence="2" id="KW-0285">Flavoprotein</keyword>
<protein>
    <submittedName>
        <fullName evidence="5">Monooxygenase</fullName>
    </submittedName>
</protein>
<dbReference type="RefSeq" id="WP_104121659.1">
    <property type="nucleotide sequence ID" value="NZ_PRKW01000004.1"/>
</dbReference>
<dbReference type="OrthoDB" id="4246007at2"/>
<gene>
    <name evidence="5" type="ORF">C4K88_11020</name>
</gene>
<evidence type="ECO:0000259" key="4">
    <source>
        <dbReference type="Pfam" id="PF01494"/>
    </source>
</evidence>
<dbReference type="InterPro" id="IPR036188">
    <property type="entry name" value="FAD/NAD-bd_sf"/>
</dbReference>
<comment type="cofactor">
    <cofactor evidence="1">
        <name>FAD</name>
        <dbReference type="ChEBI" id="CHEBI:57692"/>
    </cofactor>
</comment>
<dbReference type="GO" id="GO:0016709">
    <property type="term" value="F:oxidoreductase activity, acting on paired donors, with incorporation or reduction of molecular oxygen, NAD(P)H as one donor, and incorporation of one atom of oxygen"/>
    <property type="evidence" value="ECO:0007669"/>
    <property type="project" value="UniProtKB-ARBA"/>
</dbReference>
<dbReference type="PRINTS" id="PR00420">
    <property type="entry name" value="RNGMNOXGNASE"/>
</dbReference>
<name>A0A2S5IXA9_9MICC</name>
<keyword evidence="6" id="KW-1185">Reference proteome</keyword>
<dbReference type="Pfam" id="PF01494">
    <property type="entry name" value="FAD_binding_3"/>
    <property type="match status" value="1"/>
</dbReference>
<organism evidence="5 6">
    <name type="scientific">Arthrobacter pityocampae</name>
    <dbReference type="NCBI Taxonomy" id="547334"/>
    <lineage>
        <taxon>Bacteria</taxon>
        <taxon>Bacillati</taxon>
        <taxon>Actinomycetota</taxon>
        <taxon>Actinomycetes</taxon>
        <taxon>Micrococcales</taxon>
        <taxon>Micrococcaceae</taxon>
        <taxon>Arthrobacter</taxon>
    </lineage>
</organism>
<accession>A0A2S5IXA9</accession>
<dbReference type="Proteomes" id="UP000239297">
    <property type="component" value="Unassembled WGS sequence"/>
</dbReference>
<keyword evidence="5" id="KW-0503">Monooxygenase</keyword>
<proteinExistence type="predicted"/>
<dbReference type="Gene3D" id="3.50.50.60">
    <property type="entry name" value="FAD/NAD(P)-binding domain"/>
    <property type="match status" value="1"/>
</dbReference>
<keyword evidence="3" id="KW-0274">FAD</keyword>
<sequence>MTHESAAQEDIEVLVVGAGPTGLMLANWLTRLGVHTIVVDGRDGPTLESRALGVQSRSLEIYDQLGVVDRVLAEAEHADSVRQGFGRKAFAPVRLAGLGRGLTPYPGIFVLEQSANERILAGHLAELGGGVRWRHRLSGLEQDDDGVVARVEGPDGQEIIRARFAVGCDGASSTVRSLCGIPFEGTTNRQTFFLVDAVGVRGLAPATVNVRQGTAEFLLAFPMKPDGAARQRQRLIGIADDGATAVTEGYAQQRLAEVFGVTYEHSHWFSTYRVHHRVAARFRDRSVLLAGDAAHVHSPVGAQGMNTGLQDAHNLAFKLADVLAGRVPDTHLDRYEAERRPVALRLIRSTDRVFRAVTSRSRAATLVRRYAPRVVLPVGIALVSHLPIGRRAAGYLGQLRIHYWMDGPPSGRRGRRDAVVGRRLAWTGENFDALRSASWQLHLYAPDAATARSAEAAAVGLGLPLRTFASTGSTPLRPGTLYLVRPDGFVAAASPPSDAVAAFRAAQHPASAGHRGGTEGRP</sequence>
<keyword evidence="5" id="KW-0560">Oxidoreductase</keyword>
<feature type="domain" description="FAD-binding" evidence="4">
    <location>
        <begin position="11"/>
        <end position="349"/>
    </location>
</feature>
<dbReference type="InterPro" id="IPR050641">
    <property type="entry name" value="RIFMO-like"/>
</dbReference>
<dbReference type="EMBL" id="PRKW01000004">
    <property type="protein sequence ID" value="PPB49222.1"/>
    <property type="molecule type" value="Genomic_DNA"/>
</dbReference>
<evidence type="ECO:0000313" key="6">
    <source>
        <dbReference type="Proteomes" id="UP000239297"/>
    </source>
</evidence>
<dbReference type="SUPFAM" id="SSF51905">
    <property type="entry name" value="FAD/NAD(P)-binding domain"/>
    <property type="match status" value="1"/>
</dbReference>